<evidence type="ECO:0000256" key="1">
    <source>
        <dbReference type="ARBA" id="ARBA00022741"/>
    </source>
</evidence>
<reference evidence="8 9" key="1">
    <citation type="journal article" date="2024" name="Nat. Commun.">
        <title>Phylogenomics reveals the evolutionary origins of lichenization in chlorophyte algae.</title>
        <authorList>
            <person name="Puginier C."/>
            <person name="Libourel C."/>
            <person name="Otte J."/>
            <person name="Skaloud P."/>
            <person name="Haon M."/>
            <person name="Grisel S."/>
            <person name="Petersen M."/>
            <person name="Berrin J.G."/>
            <person name="Delaux P.M."/>
            <person name="Dal Grande F."/>
            <person name="Keller J."/>
        </authorList>
    </citation>
    <scope>NUCLEOTIDE SEQUENCE [LARGE SCALE GENOMIC DNA]</scope>
    <source>
        <strain evidence="8 9">SAG 2523</strain>
    </source>
</reference>
<dbReference type="CDD" id="cd18809">
    <property type="entry name" value="SF1_C_RecD"/>
    <property type="match status" value="1"/>
</dbReference>
<gene>
    <name evidence="8" type="ORF">WJX84_005310</name>
</gene>
<dbReference type="GO" id="GO:0003678">
    <property type="term" value="F:DNA helicase activity"/>
    <property type="evidence" value="ECO:0007669"/>
    <property type="project" value="UniProtKB-ARBA"/>
</dbReference>
<dbReference type="SUPFAM" id="SSF47781">
    <property type="entry name" value="RuvA domain 2-like"/>
    <property type="match status" value="1"/>
</dbReference>
<evidence type="ECO:0008006" key="10">
    <source>
        <dbReference type="Google" id="ProtNLM"/>
    </source>
</evidence>
<dbReference type="Gene3D" id="1.10.150.20">
    <property type="entry name" value="5' to 3' exonuclease, C-terminal subdomain"/>
    <property type="match status" value="1"/>
</dbReference>
<comment type="caution">
    <text evidence="8">The sequence shown here is derived from an EMBL/GenBank/DDBJ whole genome shotgun (WGS) entry which is preliminary data.</text>
</comment>
<dbReference type="PANTHER" id="PTHR43788">
    <property type="entry name" value="DNA2/NAM7 HELICASE FAMILY MEMBER"/>
    <property type="match status" value="1"/>
</dbReference>
<keyword evidence="2" id="KW-0067">ATP-binding</keyword>
<evidence type="ECO:0000259" key="5">
    <source>
        <dbReference type="Pfam" id="PF14490"/>
    </source>
</evidence>
<dbReference type="CDD" id="cd17933">
    <property type="entry name" value="DEXSc_RecD-like"/>
    <property type="match status" value="1"/>
</dbReference>
<feature type="domain" description="ATP-dependent RecD2 DNA helicase SH3" evidence="6">
    <location>
        <begin position="641"/>
        <end position="711"/>
    </location>
</feature>
<dbReference type="InterPro" id="IPR055446">
    <property type="entry name" value="RecD2_N_OB"/>
</dbReference>
<dbReference type="PANTHER" id="PTHR43788:SF6">
    <property type="entry name" value="DNA HELICASE B"/>
    <property type="match status" value="1"/>
</dbReference>
<evidence type="ECO:0000256" key="2">
    <source>
        <dbReference type="ARBA" id="ARBA00022840"/>
    </source>
</evidence>
<dbReference type="Pfam" id="PF13538">
    <property type="entry name" value="UvrD_C_2"/>
    <property type="match status" value="1"/>
</dbReference>
<evidence type="ECO:0000259" key="7">
    <source>
        <dbReference type="Pfam" id="PF23139"/>
    </source>
</evidence>
<accession>A0AAW1T1G8</accession>
<keyword evidence="9" id="KW-1185">Reference proteome</keyword>
<dbReference type="AlphaFoldDB" id="A0AAW1T1G8"/>
<dbReference type="Pfam" id="PF13245">
    <property type="entry name" value="AAA_19"/>
    <property type="match status" value="1"/>
</dbReference>
<dbReference type="Gene3D" id="2.30.30.940">
    <property type="match status" value="1"/>
</dbReference>
<dbReference type="EMBL" id="JALJOV010000601">
    <property type="protein sequence ID" value="KAK9862475.1"/>
    <property type="molecule type" value="Genomic_DNA"/>
</dbReference>
<sequence>MIEGCSAPVQTSSRPKGPPFKRAKDSSLITVSGNMGQIHPRLQKMQFQGRWRQHAKHGLQLVCTESQLLQNDPASRAIAEISGQVSGVGKQTAETLVKAFGEDITKVFDSPDAARRLATVKGIGPRSAAKFKASWDAKRGTREAARELAAVGVPSRLAWQVVEEHGATAMATLTKDPYTTLRPLQGYSFRGAESIAEQVGCSPQLPSRAWAAFTSVLQEAAQSDGHSYLPWTKLHHKTLQLLSTSGKPWGVGPVLAARFKASWDANAPIPDNLPNHVEAAEVPSSSTSSAFWHPDTHHLDPHLHGWTDISLWNGSSRCYLPDLHAAECRVVSCLARMAATPRQQIVGGEQRIVNWLHKLQKEEGITLTKAQQEAVVLAGRSPILVLTGGPGCGKTFTTRIIYQLWRKMSKTVALCAPTGRAAQRMAEWTGTPAKTIHRLLGFKNKGHGSFPNAGEQEDVGLLQFNANASQPLNPDTCNAMLVDEVSMLDLPLATALLSAISPRDFFQLVLVGDVDQLPPVGPGDLLHSAIQSGAVPVVDLREIFRQAKKSSITTSAHAVNSGHFPDLLRLNPSMFPHPVPGKPLAEVVSSDALWICGENASIQQQVMQTLFGLLEPHGIDLVNDTQVLSPVRQGPASTSSLNAAMQQQLNPSGPQKQEMSKRSYGNGIPQIIRTGDKVLQRANNYDKDVYNGDIGFVDQVSTTDQALTVRFAAPGNQGVRFVSYSARELDELELAWATTVHKAQGGEVPVVVVALSIQYGPILSRRLLYTALTRASKMAVVVGSEQAIRMALHGWRKDARLSTLLPRLQAASTGRAARVIALEKPFQECYSVLTPHVQDLYYGHEFASLTS</sequence>
<dbReference type="InterPro" id="IPR041451">
    <property type="entry name" value="RecD2_SH13"/>
</dbReference>
<dbReference type="Pfam" id="PF23139">
    <property type="entry name" value="OB_YrrC"/>
    <property type="match status" value="1"/>
</dbReference>
<evidence type="ECO:0000256" key="3">
    <source>
        <dbReference type="SAM" id="MobiDB-lite"/>
    </source>
</evidence>
<feature type="region of interest" description="Disordered" evidence="3">
    <location>
        <begin position="1"/>
        <end position="24"/>
    </location>
</feature>
<evidence type="ECO:0000259" key="4">
    <source>
        <dbReference type="Pfam" id="PF13538"/>
    </source>
</evidence>
<feature type="domain" description="ATP-dependent RecD2 DNA helicase OB-fold" evidence="7">
    <location>
        <begin position="25"/>
        <end position="65"/>
    </location>
</feature>
<feature type="region of interest" description="Disordered" evidence="3">
    <location>
        <begin position="630"/>
        <end position="662"/>
    </location>
</feature>
<dbReference type="Gene3D" id="3.40.50.300">
    <property type="entry name" value="P-loop containing nucleotide triphosphate hydrolases"/>
    <property type="match status" value="2"/>
</dbReference>
<dbReference type="Gene3D" id="1.10.10.2220">
    <property type="match status" value="1"/>
</dbReference>
<evidence type="ECO:0000313" key="8">
    <source>
        <dbReference type="EMBL" id="KAK9862475.1"/>
    </source>
</evidence>
<keyword evidence="1" id="KW-0547">Nucleotide-binding</keyword>
<dbReference type="SUPFAM" id="SSF52540">
    <property type="entry name" value="P-loop containing nucleoside triphosphate hydrolases"/>
    <property type="match status" value="1"/>
</dbReference>
<organism evidence="8 9">
    <name type="scientific">Apatococcus fuscideae</name>
    <dbReference type="NCBI Taxonomy" id="2026836"/>
    <lineage>
        <taxon>Eukaryota</taxon>
        <taxon>Viridiplantae</taxon>
        <taxon>Chlorophyta</taxon>
        <taxon>core chlorophytes</taxon>
        <taxon>Trebouxiophyceae</taxon>
        <taxon>Chlorellales</taxon>
        <taxon>Chlorellaceae</taxon>
        <taxon>Apatococcus</taxon>
    </lineage>
</organism>
<feature type="domain" description="ATP-dependent RecD2 DNA helicase-like helix-hairpin-helix" evidence="5">
    <location>
        <begin position="138"/>
        <end position="228"/>
    </location>
</feature>
<dbReference type="Proteomes" id="UP001485043">
    <property type="component" value="Unassembled WGS sequence"/>
</dbReference>
<feature type="compositionally biased region" description="Polar residues" evidence="3">
    <location>
        <begin position="635"/>
        <end position="657"/>
    </location>
</feature>
<name>A0AAW1T1G8_9CHLO</name>
<proteinExistence type="predicted"/>
<feature type="domain" description="UvrD-like helicase C-terminal" evidence="4">
    <location>
        <begin position="734"/>
        <end position="782"/>
    </location>
</feature>
<dbReference type="InterPro" id="IPR027785">
    <property type="entry name" value="UvrD-like_helicase_C"/>
</dbReference>
<dbReference type="Pfam" id="PF18335">
    <property type="entry name" value="SH3_13"/>
    <property type="match status" value="1"/>
</dbReference>
<evidence type="ECO:0000313" key="9">
    <source>
        <dbReference type="Proteomes" id="UP001485043"/>
    </source>
</evidence>
<dbReference type="InterPro" id="IPR027417">
    <property type="entry name" value="P-loop_NTPase"/>
</dbReference>
<evidence type="ECO:0000259" key="6">
    <source>
        <dbReference type="Pfam" id="PF18335"/>
    </source>
</evidence>
<dbReference type="Pfam" id="PF14490">
    <property type="entry name" value="HHH_RecD2"/>
    <property type="match status" value="1"/>
</dbReference>
<dbReference type="InterPro" id="IPR010994">
    <property type="entry name" value="RuvA_2-like"/>
</dbReference>
<dbReference type="GO" id="GO:0005524">
    <property type="term" value="F:ATP binding"/>
    <property type="evidence" value="ECO:0007669"/>
    <property type="project" value="UniProtKB-KW"/>
</dbReference>
<dbReference type="InterPro" id="IPR050534">
    <property type="entry name" value="Coronavir_polyprotein_1ab"/>
</dbReference>
<dbReference type="InterPro" id="IPR029493">
    <property type="entry name" value="RecD2-like_HHH"/>
</dbReference>
<protein>
    <recommendedName>
        <fullName evidence="10">DNA helicase</fullName>
    </recommendedName>
</protein>